<dbReference type="RefSeq" id="WP_167916588.1">
    <property type="nucleotide sequence ID" value="NZ_JAAVJS010000002.1"/>
</dbReference>
<keyword evidence="1" id="KW-0732">Signal</keyword>
<dbReference type="Proteomes" id="UP000760545">
    <property type="component" value="Unassembled WGS sequence"/>
</dbReference>
<proteinExistence type="predicted"/>
<dbReference type="Pfam" id="PF07920">
    <property type="entry name" value="DUF1684"/>
    <property type="match status" value="1"/>
</dbReference>
<evidence type="ECO:0000313" key="2">
    <source>
        <dbReference type="EMBL" id="NJX14346.1"/>
    </source>
</evidence>
<comment type="caution">
    <text evidence="2">The sequence shown here is derived from an EMBL/GenBank/DDBJ whole genome shotgun (WGS) entry which is preliminary data.</text>
</comment>
<organism evidence="2 3">
    <name type="scientific">Tamlana crocina</name>
    <dbReference type="NCBI Taxonomy" id="393006"/>
    <lineage>
        <taxon>Bacteria</taxon>
        <taxon>Pseudomonadati</taxon>
        <taxon>Bacteroidota</taxon>
        <taxon>Flavobacteriia</taxon>
        <taxon>Flavobacteriales</taxon>
        <taxon>Flavobacteriaceae</taxon>
        <taxon>Tamlana</taxon>
    </lineage>
</organism>
<dbReference type="EMBL" id="JAAVJS010000002">
    <property type="protein sequence ID" value="NJX14346.1"/>
    <property type="molecule type" value="Genomic_DNA"/>
</dbReference>
<dbReference type="PANTHER" id="PTHR41913">
    <property type="entry name" value="DUF1684 DOMAIN-CONTAINING PROTEIN"/>
    <property type="match status" value="1"/>
</dbReference>
<evidence type="ECO:0000313" key="3">
    <source>
        <dbReference type="Proteomes" id="UP000760545"/>
    </source>
</evidence>
<feature type="chain" id="PRO_5047504862" evidence="1">
    <location>
        <begin position="21"/>
        <end position="201"/>
    </location>
</feature>
<keyword evidence="3" id="KW-1185">Reference proteome</keyword>
<sequence length="201" mass="23291">MKKIGILFLMLICLSGCAQKKRPVLGETEFQKELNADFKDASKSPLKDKDRKHFEGLDFFKFDSAYVVNARLERTPNSKWFSMKTTTDRVSQERIYGVLHFELNGEKYKLNAYQGKDLMKEEGYEGYLFLPFLDETNGLESYGGGRYIDARIPDGDTMVIDFNKAYNPYCAYNEKYSCPIVPRENYLKTRVEAGVKAFRKN</sequence>
<evidence type="ECO:0000256" key="1">
    <source>
        <dbReference type="SAM" id="SignalP"/>
    </source>
</evidence>
<protein>
    <submittedName>
        <fullName evidence="2">DUF1684 domain-containing protein</fullName>
    </submittedName>
</protein>
<accession>A0ABX1DAX4</accession>
<dbReference type="PANTHER" id="PTHR41913:SF1">
    <property type="entry name" value="DUF1684 DOMAIN-CONTAINING PROTEIN"/>
    <property type="match status" value="1"/>
</dbReference>
<feature type="signal peptide" evidence="1">
    <location>
        <begin position="1"/>
        <end position="20"/>
    </location>
</feature>
<gene>
    <name evidence="2" type="ORF">HC176_02450</name>
</gene>
<name>A0ABX1DAX4_9FLAO</name>
<dbReference type="InterPro" id="IPR012467">
    <property type="entry name" value="DUF1684"/>
</dbReference>
<reference evidence="2 3" key="1">
    <citation type="submission" date="2020-03" db="EMBL/GenBank/DDBJ databases">
        <title>Tamlana sp. nov, isolated from XXX.</title>
        <authorList>
            <person name="Cao W.R."/>
        </authorList>
    </citation>
    <scope>NUCLEOTIDE SEQUENCE [LARGE SCALE GENOMIC DNA]</scope>
    <source>
        <strain evidence="2 3">HST1-43</strain>
    </source>
</reference>